<evidence type="ECO:0000259" key="1">
    <source>
        <dbReference type="PROSITE" id="PS50011"/>
    </source>
</evidence>
<dbReference type="Gene3D" id="1.10.510.10">
    <property type="entry name" value="Transferase(Phosphotransferase) domain 1"/>
    <property type="match status" value="1"/>
</dbReference>
<evidence type="ECO:0000313" key="2">
    <source>
        <dbReference type="EMBL" id="KAL0473855.1"/>
    </source>
</evidence>
<comment type="caution">
    <text evidence="2">The sequence shown here is derived from an EMBL/GenBank/DDBJ whole genome shotgun (WGS) entry which is preliminary data.</text>
</comment>
<keyword evidence="3" id="KW-1185">Reference proteome</keyword>
<dbReference type="SUPFAM" id="SSF56112">
    <property type="entry name" value="Protein kinase-like (PK-like)"/>
    <property type="match status" value="1"/>
</dbReference>
<dbReference type="Proteomes" id="UP001451303">
    <property type="component" value="Unassembled WGS sequence"/>
</dbReference>
<organism evidence="2 3">
    <name type="scientific">Neurospora intermedia</name>
    <dbReference type="NCBI Taxonomy" id="5142"/>
    <lineage>
        <taxon>Eukaryota</taxon>
        <taxon>Fungi</taxon>
        <taxon>Dikarya</taxon>
        <taxon>Ascomycota</taxon>
        <taxon>Pezizomycotina</taxon>
        <taxon>Sordariomycetes</taxon>
        <taxon>Sordariomycetidae</taxon>
        <taxon>Sordariales</taxon>
        <taxon>Sordariaceae</taxon>
        <taxon>Neurospora</taxon>
    </lineage>
</organism>
<dbReference type="PANTHER" id="PTHR37542">
    <property type="entry name" value="HELO DOMAIN-CONTAINING PROTEIN-RELATED"/>
    <property type="match status" value="1"/>
</dbReference>
<proteinExistence type="predicted"/>
<feature type="domain" description="Protein kinase" evidence="1">
    <location>
        <begin position="176"/>
        <end position="501"/>
    </location>
</feature>
<dbReference type="InterPro" id="IPR011009">
    <property type="entry name" value="Kinase-like_dom_sf"/>
</dbReference>
<gene>
    <name evidence="2" type="ORF">QR685DRAFT_542379</name>
</gene>
<dbReference type="PROSITE" id="PS50011">
    <property type="entry name" value="PROTEIN_KINASE_DOM"/>
    <property type="match status" value="1"/>
</dbReference>
<dbReference type="PANTHER" id="PTHR37542:SF1">
    <property type="entry name" value="PRION-INHIBITION AND PROPAGATION HELO DOMAIN-CONTAINING PROTEIN"/>
    <property type="match status" value="1"/>
</dbReference>
<accession>A0ABR3DMG5</accession>
<dbReference type="EMBL" id="JAVLET010000002">
    <property type="protein sequence ID" value="KAL0473855.1"/>
    <property type="molecule type" value="Genomic_DNA"/>
</dbReference>
<reference evidence="2 3" key="1">
    <citation type="submission" date="2023-09" db="EMBL/GenBank/DDBJ databases">
        <title>Multi-omics analysis of a traditional fermented food reveals byproduct-associated fungal strains for waste-to-food upcycling.</title>
        <authorList>
            <consortium name="Lawrence Berkeley National Laboratory"/>
            <person name="Rekdal V.M."/>
            <person name="Villalobos-Escobedo J.M."/>
            <person name="Rodriguez-Valeron N."/>
            <person name="Garcia M.O."/>
            <person name="Vasquez D.P."/>
            <person name="Damayanti I."/>
            <person name="Sorensen P.M."/>
            <person name="Baidoo E.E."/>
            <person name="De Carvalho A.C."/>
            <person name="Riley R."/>
            <person name="Lipzen A."/>
            <person name="He G."/>
            <person name="Yan M."/>
            <person name="Haridas S."/>
            <person name="Daum C."/>
            <person name="Yoshinaga Y."/>
            <person name="Ng V."/>
            <person name="Grigoriev I.V."/>
            <person name="Munk R."/>
            <person name="Nuraida L."/>
            <person name="Wijaya C.H."/>
            <person name="Morales P.-C."/>
            <person name="Keasling J.D."/>
        </authorList>
    </citation>
    <scope>NUCLEOTIDE SEQUENCE [LARGE SCALE GENOMIC DNA]</scope>
    <source>
        <strain evidence="2 3">FGSC 2613</strain>
    </source>
</reference>
<protein>
    <recommendedName>
        <fullName evidence="1">Protein kinase domain-containing protein</fullName>
    </recommendedName>
</protein>
<evidence type="ECO:0000313" key="3">
    <source>
        <dbReference type="Proteomes" id="UP001451303"/>
    </source>
</evidence>
<dbReference type="InterPro" id="IPR000719">
    <property type="entry name" value="Prot_kinase_dom"/>
</dbReference>
<name>A0ABR3DMG5_NEUIN</name>
<sequence>MDPVSIVGLILSCCEVGERVIKICKTLVSVDIQIQERALTIQSYWHTSRLQLDFLKRIETDLDEDLCRLIDGLLLQLLQKLSLADSELNKITRRYAPEWSGLWGIESKVKKLISDLDTWHRRFDPLWFMVTKTTSPIIGTALAGAESSNEDRSNARAISVARDPLTVAAGVRRVLYPSVNRLKPRFLAQVRMEMSEIPLSEAKKGFMESERKWYIIDTVQVGPSVRPRDVLEDVSKLAVKLAQADPLAFGLLNCKGVIPVQNQSIESPASSRSSSSSRSRHNYSSFQLVFRLPDHVSVLQSLRQLLLGSDEHISLSRKLRIARELAKAVYCVHTFAFVHKNVRPESILCHEDEGASRSHAFLVGFDAFRAADGGTVMTGDMSRERNVYRHPLRQGFDPAERYRMQHDIYSLGVCLLEIGLWESFVEYNSEDEDAGRPRARFGNHYYRFKEWLAEKDKATTREKRPANTFQALAFSLKEYLVEQARIRLALRMGDKYAHVVLSCLACLDHENEGFGGQEADNVGDDTVAIHFAGTILNDLDHISMI</sequence>